<dbReference type="PANTHER" id="PTHR43132">
    <property type="entry name" value="ARSENICAL RESISTANCE OPERON REPRESSOR ARSR-RELATED"/>
    <property type="match status" value="1"/>
</dbReference>
<keyword evidence="3" id="KW-0804">Transcription</keyword>
<feature type="domain" description="HTH arsR-type" evidence="4">
    <location>
        <begin position="13"/>
        <end position="107"/>
    </location>
</feature>
<dbReference type="SMART" id="SM00418">
    <property type="entry name" value="HTH_ARSR"/>
    <property type="match status" value="1"/>
</dbReference>
<dbReference type="NCBIfam" id="NF033788">
    <property type="entry name" value="HTH_metalloreg"/>
    <property type="match status" value="1"/>
</dbReference>
<organism evidence="5 6">
    <name type="scientific">Salmonella enterica</name>
    <name type="common">Salmonella choleraesuis</name>
    <dbReference type="NCBI Taxonomy" id="28901"/>
    <lineage>
        <taxon>Bacteria</taxon>
        <taxon>Pseudomonadati</taxon>
        <taxon>Pseudomonadota</taxon>
        <taxon>Gammaproteobacteria</taxon>
        <taxon>Enterobacterales</taxon>
        <taxon>Enterobacteriaceae</taxon>
        <taxon>Salmonella</taxon>
    </lineage>
</organism>
<evidence type="ECO:0000313" key="6">
    <source>
        <dbReference type="Proteomes" id="UP000885317"/>
    </source>
</evidence>
<keyword evidence="2" id="KW-0238">DNA-binding</keyword>
<dbReference type="InterPro" id="IPR001845">
    <property type="entry name" value="HTH_ArsR_DNA-bd_dom"/>
</dbReference>
<gene>
    <name evidence="5" type="ORF">EBH50_22330</name>
</gene>
<dbReference type="AlphaFoldDB" id="A0A3R0U601"/>
<reference evidence="5 6" key="1">
    <citation type="submission" date="2018-10" db="EMBL/GenBank/DDBJ databases">
        <authorList>
            <consortium name="PulseNet: The National Subtyping Network for Foodborne Disease Surveillance"/>
            <person name="Tarr C.L."/>
            <person name="Trees E."/>
            <person name="Katz L.S."/>
            <person name="Carleton-Romer H.A."/>
            <person name="Stroika S."/>
            <person name="Kucerova Z."/>
            <person name="Roache K.F."/>
            <person name="Sabol A.L."/>
            <person name="Besser J."/>
            <person name="Gerner-Smidt P."/>
        </authorList>
    </citation>
    <scope>NUCLEOTIDE SEQUENCE [LARGE SCALE GENOMIC DNA]</scope>
    <source>
        <strain evidence="5 6">PNUSAS056479</strain>
    </source>
</reference>
<dbReference type="GO" id="GO:0003677">
    <property type="term" value="F:DNA binding"/>
    <property type="evidence" value="ECO:0007669"/>
    <property type="project" value="UniProtKB-KW"/>
</dbReference>
<evidence type="ECO:0000256" key="2">
    <source>
        <dbReference type="ARBA" id="ARBA00023125"/>
    </source>
</evidence>
<dbReference type="PRINTS" id="PR00778">
    <property type="entry name" value="HTHARSR"/>
</dbReference>
<dbReference type="SUPFAM" id="SSF46785">
    <property type="entry name" value="Winged helix' DNA-binding domain"/>
    <property type="match status" value="1"/>
</dbReference>
<evidence type="ECO:0000313" key="5">
    <source>
        <dbReference type="EMBL" id="MLE32614.1"/>
    </source>
</evidence>
<evidence type="ECO:0000256" key="1">
    <source>
        <dbReference type="ARBA" id="ARBA00023015"/>
    </source>
</evidence>
<keyword evidence="1" id="KW-0805">Transcription regulation</keyword>
<evidence type="ECO:0000256" key="3">
    <source>
        <dbReference type="ARBA" id="ARBA00023163"/>
    </source>
</evidence>
<evidence type="ECO:0000259" key="4">
    <source>
        <dbReference type="PROSITE" id="PS50987"/>
    </source>
</evidence>
<dbReference type="EMBL" id="RUTY01000032">
    <property type="protein sequence ID" value="MLE32614.1"/>
    <property type="molecule type" value="Genomic_DNA"/>
</dbReference>
<accession>A0A3R0U601</accession>
<dbReference type="Gene3D" id="1.10.10.10">
    <property type="entry name" value="Winged helix-like DNA-binding domain superfamily/Winged helix DNA-binding domain"/>
    <property type="match status" value="1"/>
</dbReference>
<dbReference type="Proteomes" id="UP000885317">
    <property type="component" value="Unassembled WGS sequence"/>
</dbReference>
<dbReference type="InterPro" id="IPR051011">
    <property type="entry name" value="Metal_resp_trans_reg"/>
</dbReference>
<dbReference type="PANTHER" id="PTHR43132:SF2">
    <property type="entry name" value="ARSENICAL RESISTANCE OPERON REPRESSOR ARSR-RELATED"/>
    <property type="match status" value="1"/>
</dbReference>
<name>A0A3R0U601_SALER</name>
<comment type="caution">
    <text evidence="5">The sequence shown here is derived from an EMBL/GenBank/DDBJ whole genome shotgun (WGS) entry which is preliminary data.</text>
</comment>
<dbReference type="InterPro" id="IPR036388">
    <property type="entry name" value="WH-like_DNA-bd_sf"/>
</dbReference>
<protein>
    <submittedName>
        <fullName evidence="5">Transcriptional regulator</fullName>
    </submittedName>
</protein>
<dbReference type="InterPro" id="IPR011991">
    <property type="entry name" value="ArsR-like_HTH"/>
</dbReference>
<dbReference type="CDD" id="cd00090">
    <property type="entry name" value="HTH_ARSR"/>
    <property type="match status" value="1"/>
</dbReference>
<dbReference type="InterPro" id="IPR036390">
    <property type="entry name" value="WH_DNA-bd_sf"/>
</dbReference>
<dbReference type="Pfam" id="PF01022">
    <property type="entry name" value="HTH_5"/>
    <property type="match status" value="1"/>
</dbReference>
<sequence>MRMNEDTKRQTDMKNAAMGAADLLRGLANSDRLLLMCQLSQGGEANVAELEAAVGINQPTLSQQLGVMRRLKLVETRRAGKMVFYRIEDKRIMTLLNTLYDLYCPQAGTGKESHNNK</sequence>
<dbReference type="GO" id="GO:0003700">
    <property type="term" value="F:DNA-binding transcription factor activity"/>
    <property type="evidence" value="ECO:0007669"/>
    <property type="project" value="InterPro"/>
</dbReference>
<dbReference type="PROSITE" id="PS50987">
    <property type="entry name" value="HTH_ARSR_2"/>
    <property type="match status" value="1"/>
</dbReference>
<proteinExistence type="predicted"/>